<dbReference type="GeneTree" id="ENSGT00940000160306"/>
<dbReference type="GO" id="GO:0007601">
    <property type="term" value="P:visual perception"/>
    <property type="evidence" value="ECO:0007669"/>
    <property type="project" value="TreeGrafter"/>
</dbReference>
<sequence length="272" mass="30881">MCAALTHPVNTQGWGGRGRDETDRQTERERERERERDLGACIQTGWVQTLGPSQAGFGKVGRSGELSAWSGPSCSQRHEQRRVRRPASLTLWDEEDFQGRRCRLLSDCANASERGALRRVRSVKVENSAWVAYEYPDFQGQQFILEKGDYPCCGAWSGSSGHHSNQLLSFRPVLCANHRDSCVTLFEGENFQGCKFELSDDYPSLPSMGWASKDVGSLKVNSGAWVAYQYPGYRGYQYVLEQDRHSGEFHTYSEFSTQAHTRQLQSIRRVQH</sequence>
<feature type="region of interest" description="Disordered" evidence="8">
    <location>
        <begin position="1"/>
        <end position="35"/>
    </location>
</feature>
<dbReference type="PROSITE" id="PS50915">
    <property type="entry name" value="CRYSTALLIN_BETA_GAMMA"/>
    <property type="match status" value="4"/>
</dbReference>
<feature type="domain" description="Beta/gamma crystallin 'Greek key'" evidence="9">
    <location>
        <begin position="223"/>
        <end position="271"/>
    </location>
</feature>
<evidence type="ECO:0000256" key="1">
    <source>
        <dbReference type="ARBA" id="ARBA00003689"/>
    </source>
</evidence>
<gene>
    <name evidence="10" type="primary">Cryba2</name>
</gene>
<evidence type="ECO:0000259" key="9">
    <source>
        <dbReference type="PROSITE" id="PS50915"/>
    </source>
</evidence>
<feature type="domain" description="Beta/gamma crystallin 'Greek key'" evidence="9">
    <location>
        <begin position="181"/>
        <end position="222"/>
    </location>
</feature>
<dbReference type="Gene3D" id="2.60.20.10">
    <property type="entry name" value="Crystallins"/>
    <property type="match status" value="2"/>
</dbReference>
<evidence type="ECO:0000256" key="2">
    <source>
        <dbReference type="ARBA" id="ARBA00009646"/>
    </source>
</evidence>
<evidence type="ECO:0000313" key="11">
    <source>
        <dbReference type="Proteomes" id="UP000694381"/>
    </source>
</evidence>
<dbReference type="Proteomes" id="UP000694381">
    <property type="component" value="Unassembled WGS sequence"/>
</dbReference>
<reference evidence="10" key="2">
    <citation type="submission" date="2025-09" db="UniProtKB">
        <authorList>
            <consortium name="Ensembl"/>
        </authorList>
    </citation>
    <scope>IDENTIFICATION</scope>
</reference>
<evidence type="ECO:0000256" key="8">
    <source>
        <dbReference type="SAM" id="MobiDB-lite"/>
    </source>
</evidence>
<protein>
    <recommendedName>
        <fullName evidence="6">Beta-crystallin A2</fullName>
    </recommendedName>
    <alternativeName>
        <fullName evidence="7">Beta-A2 crystallin</fullName>
    </alternativeName>
</protein>
<dbReference type="GO" id="GO:0005212">
    <property type="term" value="F:structural constituent of eye lens"/>
    <property type="evidence" value="ECO:0007669"/>
    <property type="project" value="UniProtKB-KW"/>
</dbReference>
<name>A0A8C6QLF2_NANGA</name>
<evidence type="ECO:0000256" key="7">
    <source>
        <dbReference type="ARBA" id="ARBA00042193"/>
    </source>
</evidence>
<feature type="domain" description="Beta/gamma crystallin 'Greek key'" evidence="9">
    <location>
        <begin position="128"/>
        <end position="174"/>
    </location>
</feature>
<dbReference type="FunFam" id="2.60.20.10:FF:000004">
    <property type="entry name" value="Crystallin beta A4"/>
    <property type="match status" value="1"/>
</dbReference>
<evidence type="ECO:0000256" key="6">
    <source>
        <dbReference type="ARBA" id="ARBA00040560"/>
    </source>
</evidence>
<dbReference type="SUPFAM" id="SSF49695">
    <property type="entry name" value="gamma-Crystallin-like"/>
    <property type="match status" value="1"/>
</dbReference>
<reference evidence="10" key="1">
    <citation type="submission" date="2025-08" db="UniProtKB">
        <authorList>
            <consortium name="Ensembl"/>
        </authorList>
    </citation>
    <scope>IDENTIFICATION</scope>
</reference>
<evidence type="ECO:0000313" key="10">
    <source>
        <dbReference type="Ensembl" id="ENSNGAP00000005028.1"/>
    </source>
</evidence>
<keyword evidence="4" id="KW-0677">Repeat</keyword>
<dbReference type="PANTHER" id="PTHR11818">
    <property type="entry name" value="BETA/GAMMA CRYSTALLIN"/>
    <property type="match status" value="1"/>
</dbReference>
<keyword evidence="11" id="KW-1185">Reference proteome</keyword>
<dbReference type="PRINTS" id="PR01367">
    <property type="entry name" value="BGCRYSTALLIN"/>
</dbReference>
<dbReference type="AlphaFoldDB" id="A0A8C6QLF2"/>
<comment type="similarity">
    <text evidence="2">Belongs to the beta/gamma-crystallin family.</text>
</comment>
<feature type="domain" description="Beta/gamma crystallin 'Greek key'" evidence="9">
    <location>
        <begin position="87"/>
        <end position="127"/>
    </location>
</feature>
<dbReference type="Ensembl" id="ENSNGAT00000008488.1">
    <property type="protein sequence ID" value="ENSNGAP00000005028.1"/>
    <property type="gene ID" value="ENSNGAG00000006988.1"/>
</dbReference>
<evidence type="ECO:0000256" key="3">
    <source>
        <dbReference type="ARBA" id="ARBA00022613"/>
    </source>
</evidence>
<evidence type="ECO:0000256" key="4">
    <source>
        <dbReference type="ARBA" id="ARBA00022737"/>
    </source>
</evidence>
<dbReference type="InterPro" id="IPR050252">
    <property type="entry name" value="Beta/Gamma-Crystallin"/>
</dbReference>
<dbReference type="Pfam" id="PF00030">
    <property type="entry name" value="Crystall"/>
    <property type="match status" value="2"/>
</dbReference>
<evidence type="ECO:0000256" key="5">
    <source>
        <dbReference type="ARBA" id="ARBA00025922"/>
    </source>
</evidence>
<keyword evidence="3" id="KW-0273">Eye lens protein</keyword>
<organism evidence="10 11">
    <name type="scientific">Nannospalax galili</name>
    <name type="common">Northern Israeli blind subterranean mole rat</name>
    <name type="synonym">Spalax galili</name>
    <dbReference type="NCBI Taxonomy" id="1026970"/>
    <lineage>
        <taxon>Eukaryota</taxon>
        <taxon>Metazoa</taxon>
        <taxon>Chordata</taxon>
        <taxon>Craniata</taxon>
        <taxon>Vertebrata</taxon>
        <taxon>Euteleostomi</taxon>
        <taxon>Mammalia</taxon>
        <taxon>Eutheria</taxon>
        <taxon>Euarchontoglires</taxon>
        <taxon>Glires</taxon>
        <taxon>Rodentia</taxon>
        <taxon>Myomorpha</taxon>
        <taxon>Muroidea</taxon>
        <taxon>Spalacidae</taxon>
        <taxon>Spalacinae</taxon>
        <taxon>Nannospalax</taxon>
    </lineage>
</organism>
<dbReference type="InterPro" id="IPR001064">
    <property type="entry name" value="Beta/gamma_crystallin"/>
</dbReference>
<feature type="compositionally biased region" description="Basic and acidic residues" evidence="8">
    <location>
        <begin position="17"/>
        <end position="35"/>
    </location>
</feature>
<dbReference type="GO" id="GO:0002088">
    <property type="term" value="P:lens development in camera-type eye"/>
    <property type="evidence" value="ECO:0007669"/>
    <property type="project" value="Ensembl"/>
</dbReference>
<comment type="subunit">
    <text evidence="5">Homo/heterodimer, or complexes of higher-order. The structure of beta-crystallin oligomers seems to be stabilized through interactions between the N-terminal arms.</text>
</comment>
<accession>A0A8C6QLF2</accession>
<dbReference type="PANTHER" id="PTHR11818:SF7">
    <property type="entry name" value="BETA-CRYSTALLIN A2"/>
    <property type="match status" value="1"/>
</dbReference>
<dbReference type="SMART" id="SM00247">
    <property type="entry name" value="XTALbg"/>
    <property type="match status" value="2"/>
</dbReference>
<comment type="function">
    <text evidence="1">Crystallins are the dominant structural components of the vertebrate eye lens.</text>
</comment>
<proteinExistence type="inferred from homology"/>
<dbReference type="InterPro" id="IPR011024">
    <property type="entry name" value="G_crystallin-like"/>
</dbReference>
<dbReference type="GO" id="GO:0042802">
    <property type="term" value="F:identical protein binding"/>
    <property type="evidence" value="ECO:0007669"/>
    <property type="project" value="Ensembl"/>
</dbReference>